<keyword evidence="4 6" id="KW-0238">DNA-binding</keyword>
<reference evidence="9 10" key="1">
    <citation type="submission" date="2016-08" db="EMBL/GenBank/DDBJ databases">
        <title>Identification and validation of antigenic proteins from Pajaroellobacter abortibovis using de-novo genome sequence assembly and reverse vaccinology.</title>
        <authorList>
            <person name="Welly B.T."/>
            <person name="Miller M.R."/>
            <person name="Stott J.L."/>
            <person name="Blanchard M.T."/>
            <person name="Islas-Trejo A.D."/>
            <person name="O'Rourke S.M."/>
            <person name="Young A.E."/>
            <person name="Medrano J.F."/>
            <person name="Van Eenennaam A.L."/>
        </authorList>
    </citation>
    <scope>NUCLEOTIDE SEQUENCE [LARGE SCALE GENOMIC DNA]</scope>
    <source>
        <strain evidence="9 10">BTF92-0548A/99-0131</strain>
    </source>
</reference>
<keyword evidence="10" id="KW-1185">Reference proteome</keyword>
<dbReference type="InterPro" id="IPR048300">
    <property type="entry name" value="TACO1_YebC-like_2nd/3rd_dom"/>
</dbReference>
<dbReference type="KEGG" id="pabo:BCY86_06000"/>
<dbReference type="NCBIfam" id="NF009044">
    <property type="entry name" value="PRK12378.1"/>
    <property type="match status" value="1"/>
</dbReference>
<keyword evidence="5 6" id="KW-0804">Transcription</keyword>
<dbReference type="InterPro" id="IPR017856">
    <property type="entry name" value="Integrase-like_N"/>
</dbReference>
<comment type="similarity">
    <text evidence="1 6">Belongs to the TACO1 family.</text>
</comment>
<dbReference type="AlphaFoldDB" id="A0A1L6MY09"/>
<evidence type="ECO:0000259" key="7">
    <source>
        <dbReference type="Pfam" id="PF01709"/>
    </source>
</evidence>
<accession>A0A1L6MY09</accession>
<dbReference type="GO" id="GO:0006355">
    <property type="term" value="P:regulation of DNA-templated transcription"/>
    <property type="evidence" value="ECO:0007669"/>
    <property type="project" value="UniProtKB-UniRule"/>
</dbReference>
<dbReference type="GO" id="GO:0005829">
    <property type="term" value="C:cytosol"/>
    <property type="evidence" value="ECO:0007669"/>
    <property type="project" value="TreeGrafter"/>
</dbReference>
<dbReference type="OrthoDB" id="9781053at2"/>
<evidence type="ECO:0000256" key="1">
    <source>
        <dbReference type="ARBA" id="ARBA00008724"/>
    </source>
</evidence>
<evidence type="ECO:0000256" key="5">
    <source>
        <dbReference type="ARBA" id="ARBA00023163"/>
    </source>
</evidence>
<evidence type="ECO:0000256" key="6">
    <source>
        <dbReference type="HAMAP-Rule" id="MF_00693"/>
    </source>
</evidence>
<keyword evidence="3 6" id="KW-0805">Transcription regulation</keyword>
<comment type="subcellular location">
    <subcellularLocation>
        <location evidence="6">Cytoplasm</location>
    </subcellularLocation>
</comment>
<evidence type="ECO:0000313" key="9">
    <source>
        <dbReference type="EMBL" id="APS00285.1"/>
    </source>
</evidence>
<organism evidence="9 10">
    <name type="scientific">Pajaroellobacter abortibovis</name>
    <dbReference type="NCBI Taxonomy" id="1882918"/>
    <lineage>
        <taxon>Bacteria</taxon>
        <taxon>Pseudomonadati</taxon>
        <taxon>Myxococcota</taxon>
        <taxon>Polyangia</taxon>
        <taxon>Polyangiales</taxon>
        <taxon>Polyangiaceae</taxon>
    </lineage>
</organism>
<dbReference type="Proteomes" id="UP000185544">
    <property type="component" value="Chromosome"/>
</dbReference>
<feature type="domain" description="TACO1/YebC-like second and third" evidence="7">
    <location>
        <begin position="82"/>
        <end position="236"/>
    </location>
</feature>
<dbReference type="STRING" id="1882918.BCY86_06000"/>
<dbReference type="PANTHER" id="PTHR12532">
    <property type="entry name" value="TRANSLATIONAL ACTIVATOR OF CYTOCHROME C OXIDASE 1"/>
    <property type="match status" value="1"/>
</dbReference>
<dbReference type="GO" id="GO:0003677">
    <property type="term" value="F:DNA binding"/>
    <property type="evidence" value="ECO:0007669"/>
    <property type="project" value="UniProtKB-UniRule"/>
</dbReference>
<dbReference type="EMBL" id="CP016908">
    <property type="protein sequence ID" value="APS00285.1"/>
    <property type="molecule type" value="Genomic_DNA"/>
</dbReference>
<sequence length="249" mass="27935">MSGHSKWATIRHKKGANDAKRGKLFTKIIREITMAARLKGGDLNGNPRLRRAISNAKDQQMPADTIQRAIKRGTGEIEGAVYEEVFYEGTGPSGTLFLVEGTTDNRNRTVAEIRKIFEKHHGSLGGVGTAVWAFERKGTIALEKGTIPENHLMDLVVQANGDDYEDGGSEWHILTRPDWLNKVVEALEDMRIAVKNSSVAYFPKNRKLLKERDAELAIALIELLEDHDDVQHVFSDFDIDDEEVHRMTS</sequence>
<protein>
    <recommendedName>
        <fullName evidence="6">Probable transcriptional regulatory protein BCY86_06000</fullName>
    </recommendedName>
</protein>
<dbReference type="InterPro" id="IPR049083">
    <property type="entry name" value="TACO1_YebC_N"/>
</dbReference>
<evidence type="ECO:0000313" key="10">
    <source>
        <dbReference type="Proteomes" id="UP000185544"/>
    </source>
</evidence>
<dbReference type="NCBIfam" id="NF001030">
    <property type="entry name" value="PRK00110.1"/>
    <property type="match status" value="1"/>
</dbReference>
<dbReference type="InterPro" id="IPR029072">
    <property type="entry name" value="YebC-like"/>
</dbReference>
<dbReference type="Pfam" id="PF01709">
    <property type="entry name" value="Transcrip_reg"/>
    <property type="match status" value="1"/>
</dbReference>
<dbReference type="Pfam" id="PF20772">
    <property type="entry name" value="TACO1_YebC_N"/>
    <property type="match status" value="1"/>
</dbReference>
<keyword evidence="2 6" id="KW-0963">Cytoplasm</keyword>
<dbReference type="SUPFAM" id="SSF75625">
    <property type="entry name" value="YebC-like"/>
    <property type="match status" value="1"/>
</dbReference>
<evidence type="ECO:0000256" key="4">
    <source>
        <dbReference type="ARBA" id="ARBA00023125"/>
    </source>
</evidence>
<dbReference type="Gene3D" id="1.10.10.200">
    <property type="match status" value="1"/>
</dbReference>
<dbReference type="HAMAP" id="MF_00693">
    <property type="entry name" value="Transcrip_reg_TACO1"/>
    <property type="match status" value="1"/>
</dbReference>
<dbReference type="PANTHER" id="PTHR12532:SF6">
    <property type="entry name" value="TRANSCRIPTIONAL REGULATORY PROTEIN YEBC-RELATED"/>
    <property type="match status" value="1"/>
</dbReference>
<dbReference type="InterPro" id="IPR002876">
    <property type="entry name" value="Transcrip_reg_TACO1-like"/>
</dbReference>
<dbReference type="NCBIfam" id="TIGR01033">
    <property type="entry name" value="YebC/PmpR family DNA-binding transcriptional regulator"/>
    <property type="match status" value="1"/>
</dbReference>
<name>A0A1L6MY09_9BACT</name>
<evidence type="ECO:0000256" key="2">
    <source>
        <dbReference type="ARBA" id="ARBA00022490"/>
    </source>
</evidence>
<evidence type="ECO:0000256" key="3">
    <source>
        <dbReference type="ARBA" id="ARBA00023015"/>
    </source>
</evidence>
<dbReference type="RefSeq" id="WP_075276950.1">
    <property type="nucleotide sequence ID" value="NZ_CP016908.1"/>
</dbReference>
<proteinExistence type="inferred from homology"/>
<gene>
    <name evidence="9" type="ORF">BCY86_06000</name>
</gene>
<evidence type="ECO:0000259" key="8">
    <source>
        <dbReference type="Pfam" id="PF20772"/>
    </source>
</evidence>
<dbReference type="InterPro" id="IPR026564">
    <property type="entry name" value="Transcrip_reg_TACO1-like_dom3"/>
</dbReference>
<dbReference type="Gene3D" id="3.30.70.980">
    <property type="match status" value="2"/>
</dbReference>
<feature type="domain" description="TACO1/YebC-like N-terminal" evidence="8">
    <location>
        <begin position="5"/>
        <end position="76"/>
    </location>
</feature>
<dbReference type="FunFam" id="1.10.10.200:FF:000002">
    <property type="entry name" value="Probable transcriptional regulatory protein CLM62_37755"/>
    <property type="match status" value="1"/>
</dbReference>